<keyword evidence="1" id="KW-0472">Membrane</keyword>
<evidence type="ECO:0000313" key="3">
    <source>
        <dbReference type="Proteomes" id="UP000184016"/>
    </source>
</evidence>
<gene>
    <name evidence="2" type="ORF">SAMN05443507_10498</name>
</gene>
<evidence type="ECO:0000313" key="2">
    <source>
        <dbReference type="EMBL" id="SHJ84074.1"/>
    </source>
</evidence>
<dbReference type="STRING" id="1830138.SAMN05443507_10498"/>
<protein>
    <submittedName>
        <fullName evidence="2">Uncharacterized protein</fullName>
    </submittedName>
</protein>
<evidence type="ECO:0000256" key="1">
    <source>
        <dbReference type="SAM" id="Phobius"/>
    </source>
</evidence>
<reference evidence="3" key="1">
    <citation type="submission" date="2016-11" db="EMBL/GenBank/DDBJ databases">
        <authorList>
            <person name="Varghese N."/>
            <person name="Submissions S."/>
        </authorList>
    </citation>
    <scope>NUCLEOTIDE SEQUENCE [LARGE SCALE GENOMIC DNA]</scope>
    <source>
        <strain evidence="3">USBA-503</strain>
    </source>
</reference>
<dbReference type="EMBL" id="FRAF01000004">
    <property type="protein sequence ID" value="SHJ84074.1"/>
    <property type="molecule type" value="Genomic_DNA"/>
</dbReference>
<keyword evidence="3" id="KW-1185">Reference proteome</keyword>
<dbReference type="Proteomes" id="UP000184016">
    <property type="component" value="Unassembled WGS sequence"/>
</dbReference>
<accession>A0A1M6MKY0</accession>
<proteinExistence type="predicted"/>
<sequence>MNSTLTAPTMPDPTSLFQSMVNMFGNAGTDAISVIGAAVALGLIVILALYVWRLLKKWLAKSQ</sequence>
<organism evidence="2 3">
    <name type="scientific">Alicyclobacillus tolerans</name>
    <dbReference type="NCBI Taxonomy" id="90970"/>
    <lineage>
        <taxon>Bacteria</taxon>
        <taxon>Bacillati</taxon>
        <taxon>Bacillota</taxon>
        <taxon>Bacilli</taxon>
        <taxon>Bacillales</taxon>
        <taxon>Alicyclobacillaceae</taxon>
        <taxon>Alicyclobacillus</taxon>
    </lineage>
</organism>
<name>A0A1M6MKY0_9BACL</name>
<keyword evidence="1" id="KW-1133">Transmembrane helix</keyword>
<keyword evidence="1" id="KW-0812">Transmembrane</keyword>
<feature type="transmembrane region" description="Helical" evidence="1">
    <location>
        <begin position="31"/>
        <end position="52"/>
    </location>
</feature>
<dbReference type="AlphaFoldDB" id="A0A1M6MKY0"/>